<gene>
    <name evidence="1" type="ORF">PXEA_LOCUS4628</name>
</gene>
<dbReference type="EMBL" id="CAAALY010011113">
    <property type="protein sequence ID" value="VEL11188.1"/>
    <property type="molecule type" value="Genomic_DNA"/>
</dbReference>
<name>A0A448WGM5_9PLAT</name>
<evidence type="ECO:0000313" key="2">
    <source>
        <dbReference type="Proteomes" id="UP000784294"/>
    </source>
</evidence>
<comment type="caution">
    <text evidence="1">The sequence shown here is derived from an EMBL/GenBank/DDBJ whole genome shotgun (WGS) entry which is preliminary data.</text>
</comment>
<sequence>MTARLKRASEMASRLALSQPQHKGPIVDASKFECPITQLTKTDTFEKNDISEWPKNSPQVFLSIPQTGDSTGGINVSSSISCLSNLTDDLSPGMARWICAAAMCHVKQIAVGRPTWPMIASVSELSQSSPSWDMEYAVACPYILQSAQTPTTTVGVIDTVSKCSNKNETEDFDKLDSMDHSFSSQGRHNLMTTTARDWADHPGLRHEFSRFFFSQLEDQMMEKIRPYEGLRISKCLGSLMKDLAKLLTEELTFFHLMTCGNDLMNHTGGVSTEKDASDSCPTDQPCSETNFIPISSASVFLTSALSSQTEVAYSDAKANRPRNYQTAVMHYRRKQSIPGGTEQHSSSRLVPYEVSPIAFQVILLYDPVSIRAGL</sequence>
<reference evidence="1" key="1">
    <citation type="submission" date="2018-11" db="EMBL/GenBank/DDBJ databases">
        <authorList>
            <consortium name="Pathogen Informatics"/>
        </authorList>
    </citation>
    <scope>NUCLEOTIDE SEQUENCE</scope>
</reference>
<dbReference type="AlphaFoldDB" id="A0A448WGM5"/>
<dbReference type="Proteomes" id="UP000784294">
    <property type="component" value="Unassembled WGS sequence"/>
</dbReference>
<accession>A0A448WGM5</accession>
<protein>
    <submittedName>
        <fullName evidence="1">Uncharacterized protein</fullName>
    </submittedName>
</protein>
<evidence type="ECO:0000313" key="1">
    <source>
        <dbReference type="EMBL" id="VEL11188.1"/>
    </source>
</evidence>
<proteinExistence type="predicted"/>
<keyword evidence="2" id="KW-1185">Reference proteome</keyword>
<organism evidence="1 2">
    <name type="scientific">Protopolystoma xenopodis</name>
    <dbReference type="NCBI Taxonomy" id="117903"/>
    <lineage>
        <taxon>Eukaryota</taxon>
        <taxon>Metazoa</taxon>
        <taxon>Spiralia</taxon>
        <taxon>Lophotrochozoa</taxon>
        <taxon>Platyhelminthes</taxon>
        <taxon>Monogenea</taxon>
        <taxon>Polyopisthocotylea</taxon>
        <taxon>Polystomatidea</taxon>
        <taxon>Polystomatidae</taxon>
        <taxon>Protopolystoma</taxon>
    </lineage>
</organism>